<dbReference type="GO" id="GO:0000149">
    <property type="term" value="F:SNARE binding"/>
    <property type="evidence" value="ECO:0007669"/>
    <property type="project" value="TreeGrafter"/>
</dbReference>
<feature type="region of interest" description="Disordered" evidence="1">
    <location>
        <begin position="1"/>
        <end position="267"/>
    </location>
</feature>
<feature type="compositionally biased region" description="Low complexity" evidence="1">
    <location>
        <begin position="60"/>
        <end position="69"/>
    </location>
</feature>
<accession>A0A830C6N2</accession>
<keyword evidence="4" id="KW-1185">Reference proteome</keyword>
<feature type="compositionally biased region" description="Low complexity" evidence="1">
    <location>
        <begin position="158"/>
        <end position="174"/>
    </location>
</feature>
<evidence type="ECO:0000256" key="1">
    <source>
        <dbReference type="SAM" id="MobiDB-lite"/>
    </source>
</evidence>
<dbReference type="GO" id="GO:0006886">
    <property type="term" value="P:intracellular protein transport"/>
    <property type="evidence" value="ECO:0007669"/>
    <property type="project" value="InterPro"/>
</dbReference>
<feature type="compositionally biased region" description="Polar residues" evidence="1">
    <location>
        <begin position="1"/>
        <end position="16"/>
    </location>
</feature>
<feature type="compositionally biased region" description="Pro residues" evidence="1">
    <location>
        <begin position="212"/>
        <end position="228"/>
    </location>
</feature>
<gene>
    <name evidence="3" type="ORF">PHJA_001523500</name>
</gene>
<dbReference type="SUPFAM" id="SSF81995">
    <property type="entry name" value="beta-sandwich domain of Sec23/24"/>
    <property type="match status" value="1"/>
</dbReference>
<dbReference type="SUPFAM" id="SSF82919">
    <property type="entry name" value="Zn-finger domain of Sec23/24"/>
    <property type="match status" value="1"/>
</dbReference>
<feature type="compositionally biased region" description="Pro residues" evidence="1">
    <location>
        <begin position="175"/>
        <end position="193"/>
    </location>
</feature>
<evidence type="ECO:0000313" key="4">
    <source>
        <dbReference type="Proteomes" id="UP000653305"/>
    </source>
</evidence>
<dbReference type="Pfam" id="PF04810">
    <property type="entry name" value="zf-Sec23_Sec24"/>
    <property type="match status" value="1"/>
</dbReference>
<dbReference type="Proteomes" id="UP000653305">
    <property type="component" value="Unassembled WGS sequence"/>
</dbReference>
<dbReference type="GO" id="GO:0090110">
    <property type="term" value="P:COPII-coated vesicle cargo loading"/>
    <property type="evidence" value="ECO:0007669"/>
    <property type="project" value="TreeGrafter"/>
</dbReference>
<dbReference type="InterPro" id="IPR050550">
    <property type="entry name" value="SEC23_SEC24_subfamily"/>
</dbReference>
<evidence type="ECO:0000313" key="3">
    <source>
        <dbReference type="EMBL" id="GFP93792.1"/>
    </source>
</evidence>
<feature type="compositionally biased region" description="Low complexity" evidence="1">
    <location>
        <begin position="194"/>
        <end position="205"/>
    </location>
</feature>
<sequence length="383" mass="39853">MRSLQINQPNHQQSGNAPRPPNTTPFGQQAPPFAGSRPGPPLPGVFLRGPTPPSVQSAFPPNMMMSSRPSGPPPPVSQPPSVASRPPPPGVLPPSVGGPVASRPGPRPGPTNMSTPRYVSNGPPAFGPGTQTGPRFPPAMGSMPRPSAGPPQLPQMRPSFGGPSPTGSPPAMGQPAPPFSAPPQNMPPPPGSSPFPGGLQSSGSPYGMQTWPPQPQQVVAPPPIPGPMQQPRMYGIPPGGAPPPPNQPMGMSQTGQSKIDPNQIPSLTPSSAVILHETPEGNQANPPPPATSEYIVKDTGNCSPRYMRCTKSGIPCTVDLLSTSAMQLALVVQPLALPHPSEEPIHVVDFGESGPVRCSRCKGYINPFLKFIDQGRRFICNLC</sequence>
<dbReference type="InterPro" id="IPR006895">
    <property type="entry name" value="Znf_Sec23_Sec24"/>
</dbReference>
<feature type="non-terminal residue" evidence="3">
    <location>
        <position position="1"/>
    </location>
</feature>
<feature type="domain" description="Zinc finger Sec23/Sec24-type" evidence="2">
    <location>
        <begin position="355"/>
        <end position="383"/>
    </location>
</feature>
<dbReference type="InterPro" id="IPR036174">
    <property type="entry name" value="Znf_Sec23_Sec24_sf"/>
</dbReference>
<dbReference type="GO" id="GO:0030127">
    <property type="term" value="C:COPII vesicle coat"/>
    <property type="evidence" value="ECO:0007669"/>
    <property type="project" value="InterPro"/>
</dbReference>
<dbReference type="Gene3D" id="2.30.30.380">
    <property type="entry name" value="Zn-finger domain of Sec23/24"/>
    <property type="match status" value="1"/>
</dbReference>
<dbReference type="AlphaFoldDB" id="A0A830C6N2"/>
<dbReference type="GO" id="GO:0008270">
    <property type="term" value="F:zinc ion binding"/>
    <property type="evidence" value="ECO:0007669"/>
    <property type="project" value="InterPro"/>
</dbReference>
<dbReference type="PANTHER" id="PTHR13803">
    <property type="entry name" value="SEC24-RELATED PROTEIN"/>
    <property type="match status" value="1"/>
</dbReference>
<comment type="caution">
    <text evidence="3">The sequence shown here is derived from an EMBL/GenBank/DDBJ whole genome shotgun (WGS) entry which is preliminary data.</text>
</comment>
<dbReference type="GO" id="GO:0070971">
    <property type="term" value="C:endoplasmic reticulum exit site"/>
    <property type="evidence" value="ECO:0007669"/>
    <property type="project" value="TreeGrafter"/>
</dbReference>
<reference evidence="3" key="1">
    <citation type="submission" date="2020-07" db="EMBL/GenBank/DDBJ databases">
        <title>Ethylene signaling mediates host invasion by parasitic plants.</title>
        <authorList>
            <person name="Yoshida S."/>
        </authorList>
    </citation>
    <scope>NUCLEOTIDE SEQUENCE</scope>
    <source>
        <strain evidence="3">Okayama</strain>
    </source>
</reference>
<evidence type="ECO:0000259" key="2">
    <source>
        <dbReference type="Pfam" id="PF04810"/>
    </source>
</evidence>
<dbReference type="PANTHER" id="PTHR13803:SF4">
    <property type="entry name" value="SECRETORY 24CD, ISOFORM C"/>
    <property type="match status" value="1"/>
</dbReference>
<feature type="compositionally biased region" description="Polar residues" evidence="1">
    <location>
        <begin position="251"/>
        <end position="267"/>
    </location>
</feature>
<dbReference type="Gene3D" id="2.60.40.1670">
    <property type="entry name" value="beta-sandwich domain of Sec23/24"/>
    <property type="match status" value="1"/>
</dbReference>
<organism evidence="3 4">
    <name type="scientific">Phtheirospermum japonicum</name>
    <dbReference type="NCBI Taxonomy" id="374723"/>
    <lineage>
        <taxon>Eukaryota</taxon>
        <taxon>Viridiplantae</taxon>
        <taxon>Streptophyta</taxon>
        <taxon>Embryophyta</taxon>
        <taxon>Tracheophyta</taxon>
        <taxon>Spermatophyta</taxon>
        <taxon>Magnoliopsida</taxon>
        <taxon>eudicotyledons</taxon>
        <taxon>Gunneridae</taxon>
        <taxon>Pentapetalae</taxon>
        <taxon>asterids</taxon>
        <taxon>lamiids</taxon>
        <taxon>Lamiales</taxon>
        <taxon>Orobanchaceae</taxon>
        <taxon>Orobanchaceae incertae sedis</taxon>
        <taxon>Phtheirospermum</taxon>
    </lineage>
</organism>
<dbReference type="OrthoDB" id="49016at2759"/>
<proteinExistence type="predicted"/>
<name>A0A830C6N2_9LAMI</name>
<protein>
    <submittedName>
        <fullName evidence="3">Protein transport protein sec24-like at4g32640</fullName>
    </submittedName>
</protein>
<dbReference type="EMBL" id="BMAC01000325">
    <property type="protein sequence ID" value="GFP93792.1"/>
    <property type="molecule type" value="Genomic_DNA"/>
</dbReference>